<dbReference type="SUPFAM" id="SSF52540">
    <property type="entry name" value="P-loop containing nucleoside triphosphate hydrolases"/>
    <property type="match status" value="1"/>
</dbReference>
<dbReference type="PANTHER" id="PTHR42794">
    <property type="entry name" value="HEMIN IMPORT ATP-BINDING PROTEIN HMUV"/>
    <property type="match status" value="1"/>
</dbReference>
<dbReference type="PROSITE" id="PS00211">
    <property type="entry name" value="ABC_TRANSPORTER_1"/>
    <property type="match status" value="1"/>
</dbReference>
<evidence type="ECO:0000256" key="3">
    <source>
        <dbReference type="ARBA" id="ARBA00022840"/>
    </source>
</evidence>
<dbReference type="SMART" id="SM00382">
    <property type="entry name" value="AAA"/>
    <property type="match status" value="1"/>
</dbReference>
<feature type="domain" description="ABC transporter" evidence="5">
    <location>
        <begin position="21"/>
        <end position="254"/>
    </location>
</feature>
<name>D1ADH5_THECD</name>
<keyword evidence="2" id="KW-0547">Nucleotide-binding</keyword>
<dbReference type="GO" id="GO:0005524">
    <property type="term" value="F:ATP binding"/>
    <property type="evidence" value="ECO:0007669"/>
    <property type="project" value="UniProtKB-KW"/>
</dbReference>
<dbReference type="Pfam" id="PF00005">
    <property type="entry name" value="ABC_tran"/>
    <property type="match status" value="1"/>
</dbReference>
<dbReference type="Gene3D" id="3.40.50.300">
    <property type="entry name" value="P-loop containing nucleotide triphosphate hydrolases"/>
    <property type="match status" value="1"/>
</dbReference>
<evidence type="ECO:0000259" key="5">
    <source>
        <dbReference type="PROSITE" id="PS50893"/>
    </source>
</evidence>
<dbReference type="CDD" id="cd03214">
    <property type="entry name" value="ABC_Iron-Siderophores_B12_Hemin"/>
    <property type="match status" value="1"/>
</dbReference>
<evidence type="ECO:0000313" key="7">
    <source>
        <dbReference type="Proteomes" id="UP000001918"/>
    </source>
</evidence>
<evidence type="ECO:0000256" key="2">
    <source>
        <dbReference type="ARBA" id="ARBA00022741"/>
    </source>
</evidence>
<keyword evidence="3" id="KW-0067">ATP-binding</keyword>
<dbReference type="EMBL" id="CP001738">
    <property type="protein sequence ID" value="ACY95685.1"/>
    <property type="molecule type" value="Genomic_DNA"/>
</dbReference>
<dbReference type="AlphaFoldDB" id="D1ADH5"/>
<dbReference type="KEGG" id="tcu:Tcur_0077"/>
<dbReference type="HOGENOM" id="CLU_000604_1_11_11"/>
<dbReference type="NCBIfam" id="NF010068">
    <property type="entry name" value="PRK13548.1"/>
    <property type="match status" value="1"/>
</dbReference>
<evidence type="ECO:0000256" key="4">
    <source>
        <dbReference type="ARBA" id="ARBA00022967"/>
    </source>
</evidence>
<dbReference type="InterPro" id="IPR003439">
    <property type="entry name" value="ABC_transporter-like_ATP-bd"/>
</dbReference>
<dbReference type="STRING" id="471852.Tcur_0077"/>
<dbReference type="InterPro" id="IPR017871">
    <property type="entry name" value="ABC_transporter-like_CS"/>
</dbReference>
<dbReference type="PROSITE" id="PS50893">
    <property type="entry name" value="ABC_TRANSPORTER_2"/>
    <property type="match status" value="1"/>
</dbReference>
<proteinExistence type="predicted"/>
<dbReference type="Proteomes" id="UP000001918">
    <property type="component" value="Chromosome"/>
</dbReference>
<evidence type="ECO:0000256" key="1">
    <source>
        <dbReference type="ARBA" id="ARBA00022448"/>
    </source>
</evidence>
<dbReference type="RefSeq" id="WP_012850469.1">
    <property type="nucleotide sequence ID" value="NC_013510.1"/>
</dbReference>
<dbReference type="FunFam" id="3.40.50.300:FF:000134">
    <property type="entry name" value="Iron-enterobactin ABC transporter ATP-binding protein"/>
    <property type="match status" value="1"/>
</dbReference>
<evidence type="ECO:0000313" key="6">
    <source>
        <dbReference type="EMBL" id="ACY95685.1"/>
    </source>
</evidence>
<dbReference type="OrthoDB" id="3475572at2"/>
<keyword evidence="1" id="KW-0813">Transport</keyword>
<keyword evidence="4" id="KW-1278">Translocase</keyword>
<accession>D1ADH5</accession>
<dbReference type="GO" id="GO:0016887">
    <property type="term" value="F:ATP hydrolysis activity"/>
    <property type="evidence" value="ECO:0007669"/>
    <property type="project" value="InterPro"/>
</dbReference>
<dbReference type="PANTHER" id="PTHR42794:SF1">
    <property type="entry name" value="HEMIN IMPORT ATP-BINDING PROTEIN HMUV"/>
    <property type="match status" value="1"/>
</dbReference>
<sequence>MIALRRRPRLPEPAAPGTVALSARGLAVRREGRTVLSGIDLEVRHGEMLLLVGPNGAGKSTLLGALCGDIRPAEGRVTIAGRPLESWTARELAMRRAMLPQHHAVAFSFTVADIVRMGRSPWVGTPLEEEDEEAVQQAMREADIDAFADRPFTALSGGEQARAALARVLAQRTATLLLDEPTAALDIRHQELVFTVLTAQAAAGRAVVAVVHDLDLAATYADRVAVLSGGAVVACGPPAQVLTAPLLSEVYRHRIEVLPHPRTARPVILPER</sequence>
<dbReference type="InterPro" id="IPR003593">
    <property type="entry name" value="AAA+_ATPase"/>
</dbReference>
<dbReference type="InterPro" id="IPR027417">
    <property type="entry name" value="P-loop_NTPase"/>
</dbReference>
<gene>
    <name evidence="6" type="ordered locus">Tcur_0077</name>
</gene>
<protein>
    <submittedName>
        <fullName evidence="6">ABC transporter related protein</fullName>
    </submittedName>
</protein>
<keyword evidence="7" id="KW-1185">Reference proteome</keyword>
<dbReference type="eggNOG" id="COG1120">
    <property type="taxonomic scope" value="Bacteria"/>
</dbReference>
<reference evidence="6 7" key="1">
    <citation type="journal article" date="2011" name="Stand. Genomic Sci.">
        <title>Complete genome sequence of Thermomonospora curvata type strain (B9).</title>
        <authorList>
            <person name="Chertkov O."/>
            <person name="Sikorski J."/>
            <person name="Nolan M."/>
            <person name="Lapidus A."/>
            <person name="Lucas S."/>
            <person name="Del Rio T.G."/>
            <person name="Tice H."/>
            <person name="Cheng J.F."/>
            <person name="Goodwin L."/>
            <person name="Pitluck S."/>
            <person name="Liolios K."/>
            <person name="Ivanova N."/>
            <person name="Mavromatis K."/>
            <person name="Mikhailova N."/>
            <person name="Ovchinnikova G."/>
            <person name="Pati A."/>
            <person name="Chen A."/>
            <person name="Palaniappan K."/>
            <person name="Djao O.D."/>
            <person name="Land M."/>
            <person name="Hauser L."/>
            <person name="Chang Y.J."/>
            <person name="Jeffries C.D."/>
            <person name="Brettin T."/>
            <person name="Han C."/>
            <person name="Detter J.C."/>
            <person name="Rohde M."/>
            <person name="Goker M."/>
            <person name="Woyke T."/>
            <person name="Bristow J."/>
            <person name="Eisen J.A."/>
            <person name="Markowitz V."/>
            <person name="Hugenholtz P."/>
            <person name="Klenk H.P."/>
            <person name="Kyrpides N.C."/>
        </authorList>
    </citation>
    <scope>NUCLEOTIDE SEQUENCE [LARGE SCALE GENOMIC DNA]</scope>
    <source>
        <strain evidence="7">ATCC 19995 / DSM 43183 / JCM 3096 / KCTC 9072 / NBRC 15933 / NCIMB 10081 / Henssen B9</strain>
    </source>
</reference>
<organism evidence="6 7">
    <name type="scientific">Thermomonospora curvata (strain ATCC 19995 / DSM 43183 / JCM 3096 / KCTC 9072 / NBRC 15933 / NCIMB 10081 / Henssen B9)</name>
    <dbReference type="NCBI Taxonomy" id="471852"/>
    <lineage>
        <taxon>Bacteria</taxon>
        <taxon>Bacillati</taxon>
        <taxon>Actinomycetota</taxon>
        <taxon>Actinomycetes</taxon>
        <taxon>Streptosporangiales</taxon>
        <taxon>Thermomonosporaceae</taxon>
        <taxon>Thermomonospora</taxon>
    </lineage>
</organism>